<keyword evidence="3" id="KW-1185">Reference proteome</keyword>
<evidence type="ECO:0000313" key="3">
    <source>
        <dbReference type="Proteomes" id="UP000015106"/>
    </source>
</evidence>
<protein>
    <submittedName>
        <fullName evidence="2">Uncharacterized protein</fullName>
    </submittedName>
</protein>
<sequence>MSIDLDSFPLPLYAKDREGPEHKPRAQTEFDSLSYGSPSSPGRVGRVFPSCSISATIK</sequence>
<accession>A0A8R7UC37</accession>
<proteinExistence type="predicted"/>
<dbReference type="EnsemblPlants" id="TuG1812G0400003547.01.T01">
    <property type="protein sequence ID" value="TuG1812G0400003547.01.T01.cds427321"/>
    <property type="gene ID" value="TuG1812G0400003547.01"/>
</dbReference>
<dbReference type="AlphaFoldDB" id="A0A8R7UC37"/>
<organism evidence="2 3">
    <name type="scientific">Triticum urartu</name>
    <name type="common">Red wild einkorn</name>
    <name type="synonym">Crithodium urartu</name>
    <dbReference type="NCBI Taxonomy" id="4572"/>
    <lineage>
        <taxon>Eukaryota</taxon>
        <taxon>Viridiplantae</taxon>
        <taxon>Streptophyta</taxon>
        <taxon>Embryophyta</taxon>
        <taxon>Tracheophyta</taxon>
        <taxon>Spermatophyta</taxon>
        <taxon>Magnoliopsida</taxon>
        <taxon>Liliopsida</taxon>
        <taxon>Poales</taxon>
        <taxon>Poaceae</taxon>
        <taxon>BOP clade</taxon>
        <taxon>Pooideae</taxon>
        <taxon>Triticodae</taxon>
        <taxon>Triticeae</taxon>
        <taxon>Triticinae</taxon>
        <taxon>Triticum</taxon>
    </lineage>
</organism>
<feature type="region of interest" description="Disordered" evidence="1">
    <location>
        <begin position="1"/>
        <end position="42"/>
    </location>
</feature>
<feature type="compositionally biased region" description="Polar residues" evidence="1">
    <location>
        <begin position="29"/>
        <end position="40"/>
    </location>
</feature>
<reference evidence="3" key="1">
    <citation type="journal article" date="2013" name="Nature">
        <title>Draft genome of the wheat A-genome progenitor Triticum urartu.</title>
        <authorList>
            <person name="Ling H.Q."/>
            <person name="Zhao S."/>
            <person name="Liu D."/>
            <person name="Wang J."/>
            <person name="Sun H."/>
            <person name="Zhang C."/>
            <person name="Fan H."/>
            <person name="Li D."/>
            <person name="Dong L."/>
            <person name="Tao Y."/>
            <person name="Gao C."/>
            <person name="Wu H."/>
            <person name="Li Y."/>
            <person name="Cui Y."/>
            <person name="Guo X."/>
            <person name="Zheng S."/>
            <person name="Wang B."/>
            <person name="Yu K."/>
            <person name="Liang Q."/>
            <person name="Yang W."/>
            <person name="Lou X."/>
            <person name="Chen J."/>
            <person name="Feng M."/>
            <person name="Jian J."/>
            <person name="Zhang X."/>
            <person name="Luo G."/>
            <person name="Jiang Y."/>
            <person name="Liu J."/>
            <person name="Wang Z."/>
            <person name="Sha Y."/>
            <person name="Zhang B."/>
            <person name="Wu H."/>
            <person name="Tang D."/>
            <person name="Shen Q."/>
            <person name="Xue P."/>
            <person name="Zou S."/>
            <person name="Wang X."/>
            <person name="Liu X."/>
            <person name="Wang F."/>
            <person name="Yang Y."/>
            <person name="An X."/>
            <person name="Dong Z."/>
            <person name="Zhang K."/>
            <person name="Zhang X."/>
            <person name="Luo M.C."/>
            <person name="Dvorak J."/>
            <person name="Tong Y."/>
            <person name="Wang J."/>
            <person name="Yang H."/>
            <person name="Li Z."/>
            <person name="Wang D."/>
            <person name="Zhang A."/>
            <person name="Wang J."/>
        </authorList>
    </citation>
    <scope>NUCLEOTIDE SEQUENCE</scope>
    <source>
        <strain evidence="3">cv. G1812</strain>
    </source>
</reference>
<feature type="compositionally biased region" description="Basic and acidic residues" evidence="1">
    <location>
        <begin position="14"/>
        <end position="28"/>
    </location>
</feature>
<reference evidence="2" key="3">
    <citation type="submission" date="2022-06" db="UniProtKB">
        <authorList>
            <consortium name="EnsemblPlants"/>
        </authorList>
    </citation>
    <scope>IDENTIFICATION</scope>
</reference>
<dbReference type="Gramene" id="TuG1812G0400003547.01.T01">
    <property type="protein sequence ID" value="TuG1812G0400003547.01.T01.cds427321"/>
    <property type="gene ID" value="TuG1812G0400003547.01"/>
</dbReference>
<dbReference type="Proteomes" id="UP000015106">
    <property type="component" value="Chromosome 4"/>
</dbReference>
<evidence type="ECO:0000256" key="1">
    <source>
        <dbReference type="SAM" id="MobiDB-lite"/>
    </source>
</evidence>
<reference evidence="2" key="2">
    <citation type="submission" date="2018-03" db="EMBL/GenBank/DDBJ databases">
        <title>The Triticum urartu genome reveals the dynamic nature of wheat genome evolution.</title>
        <authorList>
            <person name="Ling H."/>
            <person name="Ma B."/>
            <person name="Shi X."/>
            <person name="Liu H."/>
            <person name="Dong L."/>
            <person name="Sun H."/>
            <person name="Cao Y."/>
            <person name="Gao Q."/>
            <person name="Zheng S."/>
            <person name="Li Y."/>
            <person name="Yu Y."/>
            <person name="Du H."/>
            <person name="Qi M."/>
            <person name="Li Y."/>
            <person name="Yu H."/>
            <person name="Cui Y."/>
            <person name="Wang N."/>
            <person name="Chen C."/>
            <person name="Wu H."/>
            <person name="Zhao Y."/>
            <person name="Zhang J."/>
            <person name="Li Y."/>
            <person name="Zhou W."/>
            <person name="Zhang B."/>
            <person name="Hu W."/>
            <person name="Eijk M."/>
            <person name="Tang J."/>
            <person name="Witsenboer H."/>
            <person name="Zhao S."/>
            <person name="Li Z."/>
            <person name="Zhang A."/>
            <person name="Wang D."/>
            <person name="Liang C."/>
        </authorList>
    </citation>
    <scope>NUCLEOTIDE SEQUENCE [LARGE SCALE GENOMIC DNA]</scope>
    <source>
        <strain evidence="2">cv. G1812</strain>
    </source>
</reference>
<name>A0A8R7UC37_TRIUA</name>
<evidence type="ECO:0000313" key="2">
    <source>
        <dbReference type="EnsemblPlants" id="TuG1812G0400003547.01.T01.cds427321"/>
    </source>
</evidence>